<dbReference type="Gene3D" id="3.40.30.10">
    <property type="entry name" value="Glutaredoxin"/>
    <property type="match status" value="1"/>
</dbReference>
<evidence type="ECO:0000256" key="3">
    <source>
        <dbReference type="ARBA" id="ARBA00022729"/>
    </source>
</evidence>
<dbReference type="CDD" id="cd03020">
    <property type="entry name" value="DsbA_DsbC_DsbG"/>
    <property type="match status" value="1"/>
</dbReference>
<keyword evidence="11" id="KW-1185">Reference proteome</keyword>
<dbReference type="InterPro" id="IPR036249">
    <property type="entry name" value="Thioredoxin-like_sf"/>
</dbReference>
<feature type="signal peptide" evidence="7">
    <location>
        <begin position="1"/>
        <end position="18"/>
    </location>
</feature>
<keyword evidence="6 7" id="KW-0676">Redox-active center</keyword>
<dbReference type="GO" id="GO:0016491">
    <property type="term" value="F:oxidoreductase activity"/>
    <property type="evidence" value="ECO:0007669"/>
    <property type="project" value="UniProtKB-KW"/>
</dbReference>
<reference evidence="11" key="1">
    <citation type="journal article" date="2019" name="Int. J. Syst. Evol. Microbiol.">
        <title>The Global Catalogue of Microorganisms (GCM) 10K type strain sequencing project: providing services to taxonomists for standard genome sequencing and annotation.</title>
        <authorList>
            <consortium name="The Broad Institute Genomics Platform"/>
            <consortium name="The Broad Institute Genome Sequencing Center for Infectious Disease"/>
            <person name="Wu L."/>
            <person name="Ma J."/>
        </authorList>
    </citation>
    <scope>NUCLEOTIDE SEQUENCE [LARGE SCALE GENOMIC DNA]</scope>
    <source>
        <strain evidence="11">CGMCC 1.16619</strain>
    </source>
</reference>
<comment type="function">
    <text evidence="7">Required for disulfide bond formation in some periplasmic proteins. Acts by transferring its disulfide bond to other proteins and is reduced in the process.</text>
</comment>
<dbReference type="InterPro" id="IPR018950">
    <property type="entry name" value="DiS-bond_isomerase_DsbC/G_N"/>
</dbReference>
<evidence type="ECO:0000313" key="10">
    <source>
        <dbReference type="EMBL" id="MFC5525896.1"/>
    </source>
</evidence>
<dbReference type="PANTHER" id="PTHR35272">
    <property type="entry name" value="THIOL:DISULFIDE INTERCHANGE PROTEIN DSBC-RELATED"/>
    <property type="match status" value="1"/>
</dbReference>
<accession>A0ABW0QMU1</accession>
<dbReference type="EMBL" id="JBHSNF010000001">
    <property type="protein sequence ID" value="MFC5525896.1"/>
    <property type="molecule type" value="Genomic_DNA"/>
</dbReference>
<evidence type="ECO:0000256" key="2">
    <source>
        <dbReference type="ARBA" id="ARBA00009813"/>
    </source>
</evidence>
<dbReference type="Pfam" id="PF10411">
    <property type="entry name" value="DsbC_N"/>
    <property type="match status" value="1"/>
</dbReference>
<organism evidence="10 11">
    <name type="scientific">Rhodanobacter ginsengisoli</name>
    <dbReference type="NCBI Taxonomy" id="418646"/>
    <lineage>
        <taxon>Bacteria</taxon>
        <taxon>Pseudomonadati</taxon>
        <taxon>Pseudomonadota</taxon>
        <taxon>Gammaproteobacteria</taxon>
        <taxon>Lysobacterales</taxon>
        <taxon>Rhodanobacteraceae</taxon>
        <taxon>Rhodanobacter</taxon>
    </lineage>
</organism>
<dbReference type="InterPro" id="IPR012336">
    <property type="entry name" value="Thioredoxin-like_fold"/>
</dbReference>
<evidence type="ECO:0000259" key="9">
    <source>
        <dbReference type="Pfam" id="PF13098"/>
    </source>
</evidence>
<dbReference type="NCBIfam" id="NF008657">
    <property type="entry name" value="PRK11657.1"/>
    <property type="match status" value="1"/>
</dbReference>
<comment type="subcellular location">
    <subcellularLocation>
        <location evidence="1 7">Periplasm</location>
    </subcellularLocation>
</comment>
<dbReference type="InterPro" id="IPR033954">
    <property type="entry name" value="DiS-bond_Isoase_DsbC/G"/>
</dbReference>
<dbReference type="InterPro" id="IPR051470">
    <property type="entry name" value="Thiol:disulfide_interchange"/>
</dbReference>
<dbReference type="SUPFAM" id="SSF54423">
    <property type="entry name" value="DsbC/DsbG N-terminal domain-like"/>
    <property type="match status" value="1"/>
</dbReference>
<dbReference type="Proteomes" id="UP001596114">
    <property type="component" value="Unassembled WGS sequence"/>
</dbReference>
<dbReference type="Pfam" id="PF13098">
    <property type="entry name" value="Thioredoxin_2"/>
    <property type="match status" value="1"/>
</dbReference>
<evidence type="ECO:0000259" key="8">
    <source>
        <dbReference type="Pfam" id="PF10411"/>
    </source>
</evidence>
<keyword evidence="5" id="KW-1015">Disulfide bond</keyword>
<feature type="chain" id="PRO_5044967330" description="Thiol:disulfide interchange protein" evidence="7">
    <location>
        <begin position="19"/>
        <end position="248"/>
    </location>
</feature>
<dbReference type="Gene3D" id="3.10.450.70">
    <property type="entry name" value="Disulphide bond isomerase, DsbC/G, N-terminal"/>
    <property type="match status" value="1"/>
</dbReference>
<dbReference type="SUPFAM" id="SSF52833">
    <property type="entry name" value="Thioredoxin-like"/>
    <property type="match status" value="1"/>
</dbReference>
<keyword evidence="3 7" id="KW-0732">Signal</keyword>
<gene>
    <name evidence="10" type="primary">dsbG</name>
    <name evidence="10" type="ORF">ACFPPA_09095</name>
</gene>
<sequence>MKHWLLLFAFSFTACVQAQDYPAPIRALAGKGIAIKATLPAPAGFKGFVGSYQGEKLPIYLLPDGKHVLVGSVFDENGNNLTEAPLQEASKLRLTEATWDKLAKSTWVAEGSATPKRIVYVFTDTECPYCHKLWLATQPLLAGGDVQVRNILVAVIAPQSLNRAAAVLDSSDPLATLRQHENSFGHSSVKPAKTVTAATAAHIAANIALMEELDIHGTPSVIYKDSTGRVRMLPGMPSDDRLKAIFGR</sequence>
<proteinExistence type="inferred from homology"/>
<evidence type="ECO:0000256" key="7">
    <source>
        <dbReference type="RuleBase" id="RU364038"/>
    </source>
</evidence>
<dbReference type="PANTHER" id="PTHR35272:SF4">
    <property type="entry name" value="THIOL:DISULFIDE INTERCHANGE PROTEIN DSBG"/>
    <property type="match status" value="1"/>
</dbReference>
<dbReference type="RefSeq" id="WP_377319392.1">
    <property type="nucleotide sequence ID" value="NZ_JBHSNF010000001.1"/>
</dbReference>
<feature type="domain" description="Disulphide bond isomerase DsbC/G N-terminal" evidence="8">
    <location>
        <begin position="34"/>
        <end position="83"/>
    </location>
</feature>
<evidence type="ECO:0000256" key="6">
    <source>
        <dbReference type="ARBA" id="ARBA00023284"/>
    </source>
</evidence>
<keyword evidence="10" id="KW-0560">Oxidoreductase</keyword>
<keyword evidence="4 7" id="KW-0574">Periplasm</keyword>
<evidence type="ECO:0000256" key="5">
    <source>
        <dbReference type="ARBA" id="ARBA00023157"/>
    </source>
</evidence>
<dbReference type="InterPro" id="IPR009094">
    <property type="entry name" value="DiS-bond_isomerase_DsbC/G_N_sf"/>
</dbReference>
<evidence type="ECO:0000256" key="4">
    <source>
        <dbReference type="ARBA" id="ARBA00022764"/>
    </source>
</evidence>
<evidence type="ECO:0000256" key="1">
    <source>
        <dbReference type="ARBA" id="ARBA00004418"/>
    </source>
</evidence>
<name>A0ABW0QMU1_9GAMM</name>
<protein>
    <recommendedName>
        <fullName evidence="7">Thiol:disulfide interchange protein</fullName>
    </recommendedName>
</protein>
<evidence type="ECO:0000313" key="11">
    <source>
        <dbReference type="Proteomes" id="UP001596114"/>
    </source>
</evidence>
<dbReference type="PROSITE" id="PS51257">
    <property type="entry name" value="PROKAR_LIPOPROTEIN"/>
    <property type="match status" value="1"/>
</dbReference>
<comment type="similarity">
    <text evidence="2 7">Belongs to the thioredoxin family. DsbC subfamily.</text>
</comment>
<feature type="domain" description="Thioredoxin-like fold" evidence="9">
    <location>
        <begin position="116"/>
        <end position="245"/>
    </location>
</feature>
<comment type="caution">
    <text evidence="10">The sequence shown here is derived from an EMBL/GenBank/DDBJ whole genome shotgun (WGS) entry which is preliminary data.</text>
</comment>